<evidence type="ECO:0000313" key="2">
    <source>
        <dbReference type="Proteomes" id="UP001169069"/>
    </source>
</evidence>
<comment type="caution">
    <text evidence="1">The sequence shown here is derived from an EMBL/GenBank/DDBJ whole genome shotgun (WGS) entry which is preliminary data.</text>
</comment>
<reference evidence="1" key="1">
    <citation type="submission" date="2023-01" db="EMBL/GenBank/DDBJ databases">
        <title>Sulfurovum sp. zt1-1 genome assembly.</title>
        <authorList>
            <person name="Wang J."/>
        </authorList>
    </citation>
    <scope>NUCLEOTIDE SEQUENCE</scope>
    <source>
        <strain evidence="1">Zt1-1</strain>
    </source>
</reference>
<evidence type="ECO:0008006" key="3">
    <source>
        <dbReference type="Google" id="ProtNLM"/>
    </source>
</evidence>
<evidence type="ECO:0000313" key="1">
    <source>
        <dbReference type="EMBL" id="MDM5270874.1"/>
    </source>
</evidence>
<dbReference type="Proteomes" id="UP001169069">
    <property type="component" value="Unassembled WGS sequence"/>
</dbReference>
<keyword evidence="2" id="KW-1185">Reference proteome</keyword>
<protein>
    <recommendedName>
        <fullName evidence="3">BFD-like [2Fe-2S] binding domain-containing protein</fullName>
    </recommendedName>
</protein>
<proteinExistence type="predicted"/>
<gene>
    <name evidence="1" type="ORF">PGH07_01630</name>
</gene>
<dbReference type="EMBL" id="JAQIBD010000001">
    <property type="protein sequence ID" value="MDM5270874.1"/>
    <property type="molecule type" value="Genomic_DNA"/>
</dbReference>
<organism evidence="1 2">
    <name type="scientific">Sulfurovum zhangzhouensis</name>
    <dbReference type="NCBI Taxonomy" id="3019067"/>
    <lineage>
        <taxon>Bacteria</taxon>
        <taxon>Pseudomonadati</taxon>
        <taxon>Campylobacterota</taxon>
        <taxon>Epsilonproteobacteria</taxon>
        <taxon>Campylobacterales</taxon>
        <taxon>Sulfurovaceae</taxon>
        <taxon>Sulfurovum</taxon>
    </lineage>
</organism>
<name>A0ABT7QVK9_9BACT</name>
<dbReference type="RefSeq" id="WP_289412150.1">
    <property type="nucleotide sequence ID" value="NZ_JAQIBD010000001.1"/>
</dbReference>
<sequence length="88" mass="10345">MSSKEEILRMQICECGEKSVAQAIDIFQDTSLPFKKAKKLVTECNKTCCRTALVKLYDMQQFGKYDYNEIEMLIENRLERTRRLIEGE</sequence>
<accession>A0ABT7QVK9</accession>